<dbReference type="Gramene" id="TraesCAD_scaffold_054835_01G000200.1">
    <property type="protein sequence ID" value="TraesCAD_scaffold_054835_01G000200.1"/>
    <property type="gene ID" value="TraesCAD_scaffold_054835_01G000200"/>
</dbReference>
<feature type="chain" id="PRO_5043179977" description="Peptidase A1 domain-containing protein" evidence="3">
    <location>
        <begin position="23"/>
        <end position="469"/>
    </location>
</feature>
<evidence type="ECO:0000256" key="1">
    <source>
        <dbReference type="ARBA" id="ARBA00007447"/>
    </source>
</evidence>
<dbReference type="PROSITE" id="PS51767">
    <property type="entry name" value="PEPTIDASE_A1"/>
    <property type="match status" value="1"/>
</dbReference>
<evidence type="ECO:0000313" key="6">
    <source>
        <dbReference type="Proteomes" id="UP000019116"/>
    </source>
</evidence>
<proteinExistence type="inferred from homology"/>
<keyword evidence="3" id="KW-0732">Signal</keyword>
<dbReference type="Gramene" id="TraesWEE_scaffold_186044_01G000100.1">
    <property type="protein sequence ID" value="TraesWEE_scaffold_186044_01G000100.1"/>
    <property type="gene ID" value="TraesWEE_scaffold_186044_01G000100"/>
</dbReference>
<dbReference type="PANTHER" id="PTHR13683">
    <property type="entry name" value="ASPARTYL PROTEASES"/>
    <property type="match status" value="1"/>
</dbReference>
<dbReference type="Gramene" id="TraesSTA7A03G03874720.1">
    <property type="protein sequence ID" value="TraesSTA7A03G03874720.1"/>
    <property type="gene ID" value="TraesSTA7A03G03874720"/>
</dbReference>
<dbReference type="Pfam" id="PF14543">
    <property type="entry name" value="TAXi_N"/>
    <property type="match status" value="1"/>
</dbReference>
<dbReference type="Gramene" id="TraesPARA_EIv1.0_2276470.1">
    <property type="protein sequence ID" value="TraesPARA_EIv1.0_2276470.1.CDS"/>
    <property type="gene ID" value="TraesPARA_EIv1.0_2276470"/>
</dbReference>
<dbReference type="Gramene" id="TraesJUL7A03G03914870.1">
    <property type="protein sequence ID" value="TraesJUL7A03G03914870.1"/>
    <property type="gene ID" value="TraesJUL7A03G03914870"/>
</dbReference>
<dbReference type="InterPro" id="IPR032861">
    <property type="entry name" value="TAXi_N"/>
</dbReference>
<dbReference type="EnsemblPlants" id="TraesCS7A02G218700.1">
    <property type="protein sequence ID" value="TraesCS7A02G218700.1"/>
    <property type="gene ID" value="TraesCS7A02G218700"/>
</dbReference>
<dbReference type="PANTHER" id="PTHR13683:SF906">
    <property type="entry name" value="PEPTIDASE A1 DOMAIN-CONTAINING PROTEIN"/>
    <property type="match status" value="1"/>
</dbReference>
<keyword evidence="6" id="KW-1185">Reference proteome</keyword>
<dbReference type="Gramene" id="TraesNOR7A03G03922220.1">
    <property type="protein sequence ID" value="TraesNOR7A03G03922220.1"/>
    <property type="gene ID" value="TraesNOR7A03G03922220"/>
</dbReference>
<dbReference type="GO" id="GO:0006508">
    <property type="term" value="P:proteolysis"/>
    <property type="evidence" value="ECO:0007669"/>
    <property type="project" value="InterPro"/>
</dbReference>
<dbReference type="Gene3D" id="2.40.70.10">
    <property type="entry name" value="Acid Proteases"/>
    <property type="match status" value="2"/>
</dbReference>
<dbReference type="AlphaFoldDB" id="A0A3B6RGU1"/>
<dbReference type="InterPro" id="IPR033121">
    <property type="entry name" value="PEPTIDASE_A1"/>
</dbReference>
<accession>A0A3B6RGU1</accession>
<dbReference type="Gramene" id="TraesMAC7A03G03880300.1">
    <property type="protein sequence ID" value="TraesMAC7A03G03880300.1"/>
    <property type="gene ID" value="TraesMAC7A03G03880300"/>
</dbReference>
<evidence type="ECO:0000259" key="4">
    <source>
        <dbReference type="PROSITE" id="PS51767"/>
    </source>
</evidence>
<name>A0A3B6RGU1_WHEAT</name>
<dbReference type="Gramene" id="TraesARI7A03G03850820.1">
    <property type="protein sequence ID" value="TraesARI7A03G03850820.1"/>
    <property type="gene ID" value="TraesARI7A03G03850820"/>
</dbReference>
<feature type="domain" description="Peptidase A1" evidence="4">
    <location>
        <begin position="124"/>
        <end position="465"/>
    </location>
</feature>
<dbReference type="OMA" id="WEGCPST"/>
<dbReference type="InterPro" id="IPR032799">
    <property type="entry name" value="TAXi_C"/>
</dbReference>
<dbReference type="Proteomes" id="UP000019116">
    <property type="component" value="Chromosome 7A"/>
</dbReference>
<dbReference type="GO" id="GO:0004190">
    <property type="term" value="F:aspartic-type endopeptidase activity"/>
    <property type="evidence" value="ECO:0007669"/>
    <property type="project" value="InterPro"/>
</dbReference>
<evidence type="ECO:0000256" key="3">
    <source>
        <dbReference type="SAM" id="SignalP"/>
    </source>
</evidence>
<dbReference type="Gramene" id="TraesSYM7A03G03830470.1">
    <property type="protein sequence ID" value="TraesSYM7A03G03830470.1"/>
    <property type="gene ID" value="TraesSYM7A03G03830470"/>
</dbReference>
<evidence type="ECO:0000256" key="2">
    <source>
        <dbReference type="SAM" id="MobiDB-lite"/>
    </source>
</evidence>
<feature type="region of interest" description="Disordered" evidence="2">
    <location>
        <begin position="26"/>
        <end position="64"/>
    </location>
</feature>
<dbReference type="Gramene" id="TraesLAC7A03G03832170.1">
    <property type="protein sequence ID" value="TraesLAC7A03G03832170.1"/>
    <property type="gene ID" value="TraesLAC7A03G03832170"/>
</dbReference>
<feature type="signal peptide" evidence="3">
    <location>
        <begin position="1"/>
        <end position="22"/>
    </location>
</feature>
<evidence type="ECO:0000313" key="5">
    <source>
        <dbReference type="EnsemblPlants" id="TraesCS7A02G218700.1"/>
    </source>
</evidence>
<reference evidence="5" key="2">
    <citation type="submission" date="2018-10" db="UniProtKB">
        <authorList>
            <consortium name="EnsemblPlants"/>
        </authorList>
    </citation>
    <scope>IDENTIFICATION</scope>
</reference>
<dbReference type="Gramene" id="TraesCS7A02G218700.1">
    <property type="protein sequence ID" value="TraesCS7A02G218700.1"/>
    <property type="gene ID" value="TraesCS7A02G218700"/>
</dbReference>
<dbReference type="InterPro" id="IPR021109">
    <property type="entry name" value="Peptidase_aspartic_dom_sf"/>
</dbReference>
<dbReference type="Pfam" id="PF14541">
    <property type="entry name" value="TAXi_C"/>
    <property type="match status" value="1"/>
</dbReference>
<dbReference type="STRING" id="4565.A0A3B6RGU1"/>
<dbReference type="Gramene" id="TraesJAG7A03G03861360.1">
    <property type="protein sequence ID" value="TraesJAG7A03G03861360.1"/>
    <property type="gene ID" value="TraesJAG7A03G03861360"/>
</dbReference>
<sequence>MASAVPCLLLCLLVLSPHLGSSYRTGSINGGKHVITRSSQESKKPSTCSSDPSGDGNGLPVTHRLSPCSPSAAGLSQSMPSVGDASSRDALRLRGLLDDSADSPGLTIPSTGTPLVDLPDAAEYHVVVGLGTPAQNITVGFDTATVGATLLQCKPCATGDPCDKVFNPSHSLSSTLYDIPCGRTWEGCPSTRCTTPGCTFRVTHNGSLVLNATMEKDTLTVAPSVHVRGFRFLCLEMMSEVPTDGTSGVLDLSRNRYSLASQVSLSPDTVAFSYCLPRGAESQGFLSLGTTRPELAGRRVSYATLYSRFPRRNLYFLRLTGVRIGGTELLIPTEPLASNALIEVQTTFTYLKPYVYEDLREVFRAWMSNYKVAPSSGELDTCYDFTGLNNLEVPIITLSFEGGASLELGIEQMMYFSNPHNIFSVACLAFAPAPAYGSGVSVIGSLAQAYTEVVYDLIGGKVGFVDNRC</sequence>
<dbReference type="SMR" id="A0A3B6RGU1"/>
<protein>
    <recommendedName>
        <fullName evidence="4">Peptidase A1 domain-containing protein</fullName>
    </recommendedName>
</protein>
<dbReference type="Gramene" id="TraesROB_scaffold_059684_01G000100.1">
    <property type="protein sequence ID" value="TraesROB_scaffold_059684_01G000100.1"/>
    <property type="gene ID" value="TraesROB_scaffold_059684_01G000100"/>
</dbReference>
<dbReference type="Gramene" id="TraesCS7A03G0510500.1">
    <property type="protein sequence ID" value="TraesCS7A03G0510500.1.CDS"/>
    <property type="gene ID" value="TraesCS7A03G0510500"/>
</dbReference>
<dbReference type="InterPro" id="IPR001461">
    <property type="entry name" value="Aspartic_peptidase_A1"/>
</dbReference>
<dbReference type="OrthoDB" id="2747330at2759"/>
<organism evidence="5">
    <name type="scientific">Triticum aestivum</name>
    <name type="common">Wheat</name>
    <dbReference type="NCBI Taxonomy" id="4565"/>
    <lineage>
        <taxon>Eukaryota</taxon>
        <taxon>Viridiplantae</taxon>
        <taxon>Streptophyta</taxon>
        <taxon>Embryophyta</taxon>
        <taxon>Tracheophyta</taxon>
        <taxon>Spermatophyta</taxon>
        <taxon>Magnoliopsida</taxon>
        <taxon>Liliopsida</taxon>
        <taxon>Poales</taxon>
        <taxon>Poaceae</taxon>
        <taxon>BOP clade</taxon>
        <taxon>Pooideae</taxon>
        <taxon>Triticodae</taxon>
        <taxon>Triticeae</taxon>
        <taxon>Triticinae</taxon>
        <taxon>Triticum</taxon>
    </lineage>
</organism>
<reference evidence="5" key="1">
    <citation type="submission" date="2018-08" db="EMBL/GenBank/DDBJ databases">
        <authorList>
            <person name="Rossello M."/>
        </authorList>
    </citation>
    <scope>NUCLEOTIDE SEQUENCE [LARGE SCALE GENOMIC DNA]</scope>
    <source>
        <strain evidence="5">cv. Chinese Spring</strain>
    </source>
</reference>
<comment type="similarity">
    <text evidence="1">Belongs to the peptidase A1 family.</text>
</comment>
<dbReference type="SUPFAM" id="SSF50630">
    <property type="entry name" value="Acid proteases"/>
    <property type="match status" value="1"/>
</dbReference>
<dbReference type="Gramene" id="TraesCLE_scaffold_070295_01G000200.1">
    <property type="protein sequence ID" value="TraesCLE_scaffold_070295_01G000200.1"/>
    <property type="gene ID" value="TraesCLE_scaffold_070295_01G000200"/>
</dbReference>